<comment type="caution">
    <text evidence="1">The sequence shown here is derived from an EMBL/GenBank/DDBJ whole genome shotgun (WGS) entry which is preliminary data.</text>
</comment>
<name>A0AAE4TK02_STRCB</name>
<gene>
    <name evidence="1" type="ORF">KB584_10775</name>
</gene>
<organism evidence="1 2">
    <name type="scientific">Streptococcus canis</name>
    <dbReference type="NCBI Taxonomy" id="1329"/>
    <lineage>
        <taxon>Bacteria</taxon>
        <taxon>Bacillati</taxon>
        <taxon>Bacillota</taxon>
        <taxon>Bacilli</taxon>
        <taxon>Lactobacillales</taxon>
        <taxon>Streptococcaceae</taxon>
        <taxon>Streptococcus</taxon>
    </lineage>
</organism>
<sequence length="25" mass="2800">MVSLMLLVGFLLLFALGYAVLMKKQ</sequence>
<evidence type="ECO:0000313" key="1">
    <source>
        <dbReference type="EMBL" id="MDV5977914.1"/>
    </source>
</evidence>
<accession>A0AAE4TK02</accession>
<dbReference type="Proteomes" id="UP001186118">
    <property type="component" value="Unassembled WGS sequence"/>
</dbReference>
<dbReference type="AlphaFoldDB" id="A0AAE4TK02"/>
<reference evidence="1" key="1">
    <citation type="submission" date="2021-04" db="EMBL/GenBank/DDBJ databases">
        <title>Draft genomes of 20 S. canis strains.</title>
        <authorList>
            <person name="Pagnossin D."/>
            <person name="Weir W."/>
            <person name="Smith A."/>
            <person name="Ure R."/>
            <person name="Oravcova K."/>
        </authorList>
    </citation>
    <scope>NUCLEOTIDE SEQUENCE</scope>
    <source>
        <strain evidence="1">284</strain>
    </source>
</reference>
<protein>
    <submittedName>
        <fullName evidence="1">Uncharacterized protein</fullName>
    </submittedName>
</protein>
<evidence type="ECO:0000313" key="2">
    <source>
        <dbReference type="Proteomes" id="UP001186118"/>
    </source>
</evidence>
<dbReference type="EMBL" id="JAGQEX010000031">
    <property type="protein sequence ID" value="MDV5977914.1"/>
    <property type="molecule type" value="Genomic_DNA"/>
</dbReference>
<proteinExistence type="predicted"/>